<evidence type="ECO:0000313" key="13">
    <source>
        <dbReference type="Proteomes" id="UP001530400"/>
    </source>
</evidence>
<evidence type="ECO:0000256" key="1">
    <source>
        <dbReference type="ARBA" id="ARBA00002219"/>
    </source>
</evidence>
<feature type="compositionally biased region" description="Low complexity" evidence="8">
    <location>
        <begin position="202"/>
        <end position="237"/>
    </location>
</feature>
<comment type="function">
    <text evidence="1">Acts as a defensive agent. Recognizes blood group fucosylated oligosaccharides including A, B, H and Lewis B-type antigens. Does not recognize Lewis A antigen and has low affinity for monovalent haptens.</text>
</comment>
<dbReference type="Proteomes" id="UP001530400">
    <property type="component" value="Unassembled WGS sequence"/>
</dbReference>
<feature type="chain" id="PRO_5044802187" description="Fucolectin tachylectin-4 pentraxin-1 domain-containing protein" evidence="10">
    <location>
        <begin position="26"/>
        <end position="924"/>
    </location>
</feature>
<dbReference type="AlphaFoldDB" id="A0ABD3NID6"/>
<dbReference type="GO" id="GO:0010185">
    <property type="term" value="P:regulation of cellular defense response"/>
    <property type="evidence" value="ECO:0007669"/>
    <property type="project" value="UniProtKB-ARBA"/>
</dbReference>
<accession>A0ABD3NID6</accession>
<dbReference type="Pfam" id="PF22633">
    <property type="entry name" value="F5_F8_type_C_2"/>
    <property type="match status" value="3"/>
</dbReference>
<feature type="domain" description="Fucolectin tachylectin-4 pentraxin-1" evidence="11">
    <location>
        <begin position="270"/>
        <end position="387"/>
    </location>
</feature>
<dbReference type="PANTHER" id="PTHR45713:SF11">
    <property type="entry name" value="FUCOLECTIN TACHYLECTIN-4 PENTRAXIN-1 DOMAIN-CONTAINING PROTEIN"/>
    <property type="match status" value="1"/>
</dbReference>
<feature type="compositionally biased region" description="Low complexity" evidence="8">
    <location>
        <begin position="369"/>
        <end position="449"/>
    </location>
</feature>
<keyword evidence="10" id="KW-0732">Signal</keyword>
<evidence type="ECO:0000313" key="12">
    <source>
        <dbReference type="EMBL" id="KAL3775771.1"/>
    </source>
</evidence>
<keyword evidence="13" id="KW-1185">Reference proteome</keyword>
<proteinExistence type="inferred from homology"/>
<gene>
    <name evidence="12" type="ORF">ACHAWO_003620</name>
</gene>
<keyword evidence="5" id="KW-0430">Lectin</keyword>
<evidence type="ECO:0000256" key="5">
    <source>
        <dbReference type="ARBA" id="ARBA00022734"/>
    </source>
</evidence>
<evidence type="ECO:0000256" key="7">
    <source>
        <dbReference type="ARBA" id="ARBA00023157"/>
    </source>
</evidence>
<keyword evidence="9" id="KW-1133">Transmembrane helix</keyword>
<protein>
    <recommendedName>
        <fullName evidence="11">Fucolectin tachylectin-4 pentraxin-1 domain-containing protein</fullName>
    </recommendedName>
</protein>
<dbReference type="InterPro" id="IPR051941">
    <property type="entry name" value="BG_Antigen-Binding_Lectin"/>
</dbReference>
<keyword evidence="4" id="KW-0479">Metal-binding</keyword>
<dbReference type="Gene3D" id="2.60.120.260">
    <property type="entry name" value="Galactose-binding domain-like"/>
    <property type="match status" value="3"/>
</dbReference>
<keyword evidence="9" id="KW-0812">Transmembrane</keyword>
<dbReference type="SMART" id="SM00607">
    <property type="entry name" value="FTP"/>
    <property type="match status" value="1"/>
</dbReference>
<evidence type="ECO:0000256" key="10">
    <source>
        <dbReference type="SAM" id="SignalP"/>
    </source>
</evidence>
<evidence type="ECO:0000256" key="3">
    <source>
        <dbReference type="ARBA" id="ARBA00011233"/>
    </source>
</evidence>
<dbReference type="InterPro" id="IPR008979">
    <property type="entry name" value="Galactose-bd-like_sf"/>
</dbReference>
<dbReference type="GO" id="GO:0001868">
    <property type="term" value="P:regulation of complement activation, lectin pathway"/>
    <property type="evidence" value="ECO:0007669"/>
    <property type="project" value="UniProtKB-ARBA"/>
</dbReference>
<evidence type="ECO:0000259" key="11">
    <source>
        <dbReference type="SMART" id="SM00607"/>
    </source>
</evidence>
<feature type="signal peptide" evidence="10">
    <location>
        <begin position="1"/>
        <end position="25"/>
    </location>
</feature>
<feature type="region of interest" description="Disordered" evidence="8">
    <location>
        <begin position="369"/>
        <end position="454"/>
    </location>
</feature>
<comment type="similarity">
    <text evidence="2">Belongs to the fucolectin family.</text>
</comment>
<feature type="transmembrane region" description="Helical" evidence="9">
    <location>
        <begin position="904"/>
        <end position="923"/>
    </location>
</feature>
<feature type="region of interest" description="Disordered" evidence="8">
    <location>
        <begin position="202"/>
        <end position="242"/>
    </location>
</feature>
<keyword evidence="6" id="KW-0106">Calcium</keyword>
<dbReference type="GO" id="GO:0042806">
    <property type="term" value="F:fucose binding"/>
    <property type="evidence" value="ECO:0007669"/>
    <property type="project" value="UniProtKB-ARBA"/>
</dbReference>
<dbReference type="InterPro" id="IPR006585">
    <property type="entry name" value="FTP1"/>
</dbReference>
<dbReference type="SUPFAM" id="SSF49785">
    <property type="entry name" value="Galactose-binding domain-like"/>
    <property type="match status" value="3"/>
</dbReference>
<evidence type="ECO:0000256" key="4">
    <source>
        <dbReference type="ARBA" id="ARBA00022723"/>
    </source>
</evidence>
<dbReference type="PANTHER" id="PTHR45713">
    <property type="entry name" value="FTP DOMAIN-CONTAINING PROTEIN"/>
    <property type="match status" value="1"/>
</dbReference>
<reference evidence="12 13" key="1">
    <citation type="submission" date="2024-10" db="EMBL/GenBank/DDBJ databases">
        <title>Updated reference genomes for cyclostephanoid diatoms.</title>
        <authorList>
            <person name="Roberts W.R."/>
            <person name="Alverson A.J."/>
        </authorList>
    </citation>
    <scope>NUCLEOTIDE SEQUENCE [LARGE SCALE GENOMIC DNA]</scope>
    <source>
        <strain evidence="12 13">AJA010-31</strain>
    </source>
</reference>
<dbReference type="GO" id="GO:0046872">
    <property type="term" value="F:metal ion binding"/>
    <property type="evidence" value="ECO:0007669"/>
    <property type="project" value="UniProtKB-KW"/>
</dbReference>
<sequence>MNQGIVSKKALIAPLLWLHAIQVSARVGTTMPLSRVLATDPICYPETKSVKIETANSDIFNVFEVRAFSSDDVNVALTGDASQSSTLLDIFYASNAIDGNNATVACTAGGDPNPWWQVDFANSSSLKSVDIKNKECPNATVCLCRLSGATVSLANELGECNIFAFDDSQRIIIQIPNKHALAVTFFEPNIFAFDNFHRISPSKSPTRTPSLSPSSSPTSSLTPTTSPTVTIPQVPSTDPSCYPETKSIKIETANSNMFYVFEVRAYSPDDVNVALGSDASQSSTQWPASNAIDGNNATVAQTAFGDPNPWWQVDFASSSSLKSVDIKNNDLCRLSGATVSLANELGEVFETKTLGNTCGVSDISLPLSTPCSATSSPSRTSSASPSKSPTSTLSLSPSSSPTSSPSTTSIVSPSKSPTRTPSLSPSSSPTSSLTPTTSPTVTIPQVPSTDPSCYPETKSIKIETANSNMFYVFEVRAYSPDDVNVALGSDASQSSTQWPASNAIDGNNATVAQTAFGDPNPWWQVDFASSSSLKSVDIKNNDLCRLSGATVSLANELGEVLETKTLGNTCGVSDISLDVSTCGSSSTPTTSPLSTNAGGTPLITFDDAIITSDDSFEITFNNPLDQTEIYAAVVSNSHCNADNSFLEVNSDTQNVFVGTSSSTVLQSINELITAEQRNMGSVLLEFCLRADVHADGFPSSLLAFKMSLGITLNFDDESSINLNDSSFTIEVVTADFAETTVDYTSNRGVGISAILGECAAPGNEGPYTSGSTLKFCVKSVDSDVVISSLNNVSFTDLNGNPIVGVIDASGKPSFVTAIDGINSKEVDVSTMMVTTIFDQGYGGTTINVQGTVSVTYVDQANRRRRQLEAVERRPFALKIAVKDTDIQQTETYYTNSAEPARNPVVGVIIAGVAVVGIVVVSVLI</sequence>
<organism evidence="12 13">
    <name type="scientific">Cyclotella atomus</name>
    <dbReference type="NCBI Taxonomy" id="382360"/>
    <lineage>
        <taxon>Eukaryota</taxon>
        <taxon>Sar</taxon>
        <taxon>Stramenopiles</taxon>
        <taxon>Ochrophyta</taxon>
        <taxon>Bacillariophyta</taxon>
        <taxon>Coscinodiscophyceae</taxon>
        <taxon>Thalassiosirophycidae</taxon>
        <taxon>Stephanodiscales</taxon>
        <taxon>Stephanodiscaceae</taxon>
        <taxon>Cyclotella</taxon>
    </lineage>
</organism>
<comment type="subunit">
    <text evidence="3">Homotrimer.</text>
</comment>
<evidence type="ECO:0000256" key="2">
    <source>
        <dbReference type="ARBA" id="ARBA00010147"/>
    </source>
</evidence>
<keyword evidence="7" id="KW-1015">Disulfide bond</keyword>
<comment type="caution">
    <text evidence="12">The sequence shown here is derived from an EMBL/GenBank/DDBJ whole genome shotgun (WGS) entry which is preliminary data.</text>
</comment>
<evidence type="ECO:0000256" key="9">
    <source>
        <dbReference type="SAM" id="Phobius"/>
    </source>
</evidence>
<name>A0ABD3NID6_9STRA</name>
<keyword evidence="9" id="KW-0472">Membrane</keyword>
<evidence type="ECO:0000256" key="8">
    <source>
        <dbReference type="SAM" id="MobiDB-lite"/>
    </source>
</evidence>
<dbReference type="EMBL" id="JALLPJ020001136">
    <property type="protein sequence ID" value="KAL3775771.1"/>
    <property type="molecule type" value="Genomic_DNA"/>
</dbReference>
<evidence type="ECO:0000256" key="6">
    <source>
        <dbReference type="ARBA" id="ARBA00022837"/>
    </source>
</evidence>